<evidence type="ECO:0000313" key="3">
    <source>
        <dbReference type="Proteomes" id="UP001241110"/>
    </source>
</evidence>
<dbReference type="GO" id="GO:0008483">
    <property type="term" value="F:transaminase activity"/>
    <property type="evidence" value="ECO:0007669"/>
    <property type="project" value="UniProtKB-KW"/>
</dbReference>
<gene>
    <name evidence="2" type="ORF">QNI16_14205</name>
</gene>
<dbReference type="Pfam" id="PF20613">
    <property type="entry name" value="HipA_2"/>
    <property type="match status" value="1"/>
</dbReference>
<reference evidence="2" key="1">
    <citation type="submission" date="2023-05" db="EMBL/GenBank/DDBJ databases">
        <authorList>
            <person name="Zhang X."/>
        </authorList>
    </citation>
    <scope>NUCLEOTIDE SEQUENCE</scope>
    <source>
        <strain evidence="2">YF14B1</strain>
    </source>
</reference>
<keyword evidence="2" id="KW-0808">Transferase</keyword>
<feature type="domain" description="HipA-like kinase" evidence="1">
    <location>
        <begin position="18"/>
        <end position="234"/>
    </location>
</feature>
<dbReference type="Proteomes" id="UP001241110">
    <property type="component" value="Unassembled WGS sequence"/>
</dbReference>
<dbReference type="InterPro" id="IPR046748">
    <property type="entry name" value="HipA_2"/>
</dbReference>
<dbReference type="EMBL" id="JASJOS010000005">
    <property type="protein sequence ID" value="MDJ1481649.1"/>
    <property type="molecule type" value="Genomic_DNA"/>
</dbReference>
<sequence>MNNSSSHLRTVHVTRYVTPLREGGSLPALVEADDDFLYVLKFRGAGQGVKALIAELIGGELARALGMRIPEIVYATIDPALSRTEPDEEIQDLLRASDTGLNLAVHYLSGAITFDPVVNTVEPYLASKIVWLDCLITNVDRTARNTNMLIWHKELWLIDHGASLYFHHSGQNWEEHSRKPFTQVKDHVLLPKASKLEKIDTEVKSILTSERIHSIVGLVPDIWLTGGSAFISADEERDMYIQFLETRLASSEIFVKEAQHAREALI</sequence>
<comment type="caution">
    <text evidence="2">The sequence shown here is derived from an EMBL/GenBank/DDBJ whole genome shotgun (WGS) entry which is preliminary data.</text>
</comment>
<organism evidence="2 3">
    <name type="scientific">Xanthocytophaga flava</name>
    <dbReference type="NCBI Taxonomy" id="3048013"/>
    <lineage>
        <taxon>Bacteria</taxon>
        <taxon>Pseudomonadati</taxon>
        <taxon>Bacteroidota</taxon>
        <taxon>Cytophagia</taxon>
        <taxon>Cytophagales</taxon>
        <taxon>Rhodocytophagaceae</taxon>
        <taxon>Xanthocytophaga</taxon>
    </lineage>
</organism>
<evidence type="ECO:0000313" key="2">
    <source>
        <dbReference type="EMBL" id="MDJ1481649.1"/>
    </source>
</evidence>
<dbReference type="AlphaFoldDB" id="A0AAE3U6B5"/>
<proteinExistence type="predicted"/>
<protein>
    <submittedName>
        <fullName evidence="2">Aminotransferase class I and II</fullName>
    </submittedName>
</protein>
<name>A0AAE3U6B5_9BACT</name>
<evidence type="ECO:0000259" key="1">
    <source>
        <dbReference type="Pfam" id="PF20613"/>
    </source>
</evidence>
<keyword evidence="2" id="KW-0032">Aminotransferase</keyword>
<accession>A0AAE3U6B5</accession>
<dbReference type="RefSeq" id="WP_313979699.1">
    <property type="nucleotide sequence ID" value="NZ_JASJOS010000005.1"/>
</dbReference>